<dbReference type="GO" id="GO:0008360">
    <property type="term" value="P:regulation of cell shape"/>
    <property type="evidence" value="ECO:0007669"/>
    <property type="project" value="UniProtKB-KW"/>
</dbReference>
<keyword evidence="3" id="KW-0378">Hydrolase</keyword>
<comment type="caution">
    <text evidence="11">The sequence shown here is derived from an EMBL/GenBank/DDBJ whole genome shotgun (WGS) entry which is preliminary data.</text>
</comment>
<dbReference type="AlphaFoldDB" id="A0A7V7QN47"/>
<dbReference type="OrthoDB" id="9791132at2"/>
<dbReference type="PANTHER" id="PTHR21581:SF6">
    <property type="entry name" value="TRAFFICKING PROTEIN PARTICLE COMPLEX SUBUNIT 12"/>
    <property type="match status" value="1"/>
</dbReference>
<keyword evidence="6" id="KW-0961">Cell wall biogenesis/degradation</keyword>
<evidence type="ECO:0000256" key="2">
    <source>
        <dbReference type="ARBA" id="ARBA00022729"/>
    </source>
</evidence>
<evidence type="ECO:0000256" key="3">
    <source>
        <dbReference type="ARBA" id="ARBA00022801"/>
    </source>
</evidence>
<feature type="active site" evidence="7">
    <location>
        <position position="150"/>
    </location>
</feature>
<dbReference type="EMBL" id="WAGX01000004">
    <property type="protein sequence ID" value="KAB1440206.1"/>
    <property type="molecule type" value="Genomic_DNA"/>
</dbReference>
<reference evidence="11 12" key="1">
    <citation type="submission" date="2019-09" db="EMBL/GenBank/DDBJ databases">
        <authorList>
            <person name="Valk L.C."/>
        </authorList>
    </citation>
    <scope>NUCLEOTIDE SEQUENCE [LARGE SCALE GENOMIC DNA]</scope>
    <source>
        <strain evidence="11">GalUA</strain>
    </source>
</reference>
<dbReference type="InterPro" id="IPR012338">
    <property type="entry name" value="Beta-lactam/transpept-like"/>
</dbReference>
<keyword evidence="4" id="KW-0133">Cell shape</keyword>
<dbReference type="GO" id="GO:0071555">
    <property type="term" value="P:cell wall organization"/>
    <property type="evidence" value="ECO:0007669"/>
    <property type="project" value="UniProtKB-KW"/>
</dbReference>
<keyword evidence="11" id="KW-0121">Carboxypeptidase</keyword>
<evidence type="ECO:0000259" key="10">
    <source>
        <dbReference type="Pfam" id="PF00768"/>
    </source>
</evidence>
<evidence type="ECO:0000313" key="11">
    <source>
        <dbReference type="EMBL" id="KAB1440206.1"/>
    </source>
</evidence>
<feature type="active site" description="Proton acceptor" evidence="7">
    <location>
        <position position="96"/>
    </location>
</feature>
<accession>A0A7V7QN47</accession>
<keyword evidence="2" id="KW-0732">Signal</keyword>
<dbReference type="GO" id="GO:0009002">
    <property type="term" value="F:serine-type D-Ala-D-Ala carboxypeptidase activity"/>
    <property type="evidence" value="ECO:0007669"/>
    <property type="project" value="InterPro"/>
</dbReference>
<name>A0A7V7QN47_9FIRM</name>
<reference evidence="11 12" key="2">
    <citation type="submission" date="2020-02" db="EMBL/GenBank/DDBJ databases">
        <title>Candidatus Galacturonibacter soehngenii shows hetero-acetogenic catabolism of galacturonic acid but lacks a canonical carbon monoxide dehydrogenase/acetyl-CoA synthase complex.</title>
        <authorList>
            <person name="Diender M."/>
            <person name="Stouten G.R."/>
            <person name="Petersen J.F."/>
            <person name="Nielsen P.H."/>
            <person name="Dueholm M.S."/>
            <person name="Pronk J.T."/>
            <person name="Van Loosdrecht M.C.M."/>
        </authorList>
    </citation>
    <scope>NUCLEOTIDE SEQUENCE [LARGE SCALE GENOMIC DNA]</scope>
    <source>
        <strain evidence="11">GalUA</strain>
    </source>
</reference>
<evidence type="ECO:0000256" key="7">
    <source>
        <dbReference type="PIRSR" id="PIRSR618044-1"/>
    </source>
</evidence>
<evidence type="ECO:0000256" key="8">
    <source>
        <dbReference type="PIRSR" id="PIRSR618044-2"/>
    </source>
</evidence>
<keyword evidence="5" id="KW-0573">Peptidoglycan synthesis</keyword>
<dbReference type="Proteomes" id="UP000461768">
    <property type="component" value="Unassembled WGS sequence"/>
</dbReference>
<gene>
    <name evidence="11" type="ORF">F7O84_04405</name>
</gene>
<evidence type="ECO:0000256" key="1">
    <source>
        <dbReference type="ARBA" id="ARBA00007164"/>
    </source>
</evidence>
<evidence type="ECO:0000256" key="4">
    <source>
        <dbReference type="ARBA" id="ARBA00022960"/>
    </source>
</evidence>
<keyword evidence="12" id="KW-1185">Reference proteome</keyword>
<dbReference type="GO" id="GO:0009252">
    <property type="term" value="P:peptidoglycan biosynthetic process"/>
    <property type="evidence" value="ECO:0007669"/>
    <property type="project" value="UniProtKB-KW"/>
</dbReference>
<feature type="active site" description="Acyl-ester intermediate" evidence="7">
    <location>
        <position position="93"/>
    </location>
</feature>
<comment type="similarity">
    <text evidence="1 9">Belongs to the peptidase S11 family.</text>
</comment>
<organism evidence="11 12">
    <name type="scientific">Candidatus Galacturonatibacter soehngenii</name>
    <dbReference type="NCBI Taxonomy" id="2307010"/>
    <lineage>
        <taxon>Bacteria</taxon>
        <taxon>Bacillati</taxon>
        <taxon>Bacillota</taxon>
        <taxon>Clostridia</taxon>
        <taxon>Lachnospirales</taxon>
        <taxon>Lachnospiraceae</taxon>
        <taxon>Candidatus Galacturonatibacter</taxon>
    </lineage>
</organism>
<feature type="binding site" evidence="8">
    <location>
        <position position="266"/>
    </location>
    <ligand>
        <name>substrate</name>
    </ligand>
</feature>
<dbReference type="InterPro" id="IPR001967">
    <property type="entry name" value="Peptidase_S11_N"/>
</dbReference>
<dbReference type="Pfam" id="PF00768">
    <property type="entry name" value="Peptidase_S11"/>
    <property type="match status" value="1"/>
</dbReference>
<evidence type="ECO:0000256" key="9">
    <source>
        <dbReference type="RuleBase" id="RU004016"/>
    </source>
</evidence>
<evidence type="ECO:0000256" key="6">
    <source>
        <dbReference type="ARBA" id="ARBA00023316"/>
    </source>
</evidence>
<dbReference type="PANTHER" id="PTHR21581">
    <property type="entry name" value="D-ALANYL-D-ALANINE CARBOXYPEPTIDASE"/>
    <property type="match status" value="1"/>
</dbReference>
<evidence type="ECO:0000313" key="12">
    <source>
        <dbReference type="Proteomes" id="UP000461768"/>
    </source>
</evidence>
<dbReference type="GO" id="GO:0006508">
    <property type="term" value="P:proteolysis"/>
    <property type="evidence" value="ECO:0007669"/>
    <property type="project" value="InterPro"/>
</dbReference>
<sequence length="315" mass="34094">MTILTVSVLFTGCADKKFTKEYDITNSDYAYNITNVAENLTLKPFAADLCVVSDNVLSDDIDDSLSEAAALFGVDSRQVLYAKNVNEKLYPASITKVLTALIALEKGKLDDVITVSKDAEIKESGAQLCGFKEGDKITLEQALHGLLMYSGNDAGVAIAEYISGSVEEFSDLMNETAKKLGATNSNFVNPHGLSDENHYTTAYDLYLIFNAAMKYDKFVEIINTDSWTTSYTLSNGSSKEITFKTTNLYLKGDEKSPEGVTVIGGKTGTTNAAGSCLVLLSKNESGNPYISIVLKAGSRSILYTQMTDILGEINK</sequence>
<feature type="domain" description="Peptidase S11 D-alanyl-D-alanine carboxypeptidase A N-terminal" evidence="10">
    <location>
        <begin position="65"/>
        <end position="296"/>
    </location>
</feature>
<evidence type="ECO:0000256" key="5">
    <source>
        <dbReference type="ARBA" id="ARBA00022984"/>
    </source>
</evidence>
<keyword evidence="11" id="KW-0645">Protease</keyword>
<dbReference type="InterPro" id="IPR018044">
    <property type="entry name" value="Peptidase_S11"/>
</dbReference>
<protein>
    <submittedName>
        <fullName evidence="11">D-alanyl-D-alanine carboxypeptidase</fullName>
    </submittedName>
</protein>
<dbReference type="SUPFAM" id="SSF56601">
    <property type="entry name" value="beta-lactamase/transpeptidase-like"/>
    <property type="match status" value="1"/>
</dbReference>
<proteinExistence type="inferred from homology"/>
<dbReference type="Gene3D" id="3.40.710.10">
    <property type="entry name" value="DD-peptidase/beta-lactamase superfamily"/>
    <property type="match status" value="1"/>
</dbReference>
<dbReference type="PRINTS" id="PR00725">
    <property type="entry name" value="DADACBPTASE1"/>
</dbReference>